<evidence type="ECO:0000313" key="4">
    <source>
        <dbReference type="EMBL" id="TDX46762.1"/>
    </source>
</evidence>
<gene>
    <name evidence="1" type="primary">sfsA</name>
    <name evidence="4" type="ORF">C7959_13719</name>
</gene>
<dbReference type="HAMAP" id="MF_00095">
    <property type="entry name" value="SfsA"/>
    <property type="match status" value="1"/>
</dbReference>
<evidence type="ECO:0000256" key="1">
    <source>
        <dbReference type="HAMAP-Rule" id="MF_00095"/>
    </source>
</evidence>
<comment type="caution">
    <text evidence="4">The sequence shown here is derived from an EMBL/GenBank/DDBJ whole genome shotgun (WGS) entry which is preliminary data.</text>
</comment>
<dbReference type="Pfam" id="PF03749">
    <property type="entry name" value="SfsA"/>
    <property type="match status" value="1"/>
</dbReference>
<organism evidence="4 5">
    <name type="scientific">Orenia marismortui</name>
    <dbReference type="NCBI Taxonomy" id="46469"/>
    <lineage>
        <taxon>Bacteria</taxon>
        <taxon>Bacillati</taxon>
        <taxon>Bacillota</taxon>
        <taxon>Clostridia</taxon>
        <taxon>Halanaerobiales</taxon>
        <taxon>Halobacteroidaceae</taxon>
        <taxon>Orenia</taxon>
    </lineage>
</organism>
<reference evidence="4 5" key="1">
    <citation type="submission" date="2019-03" db="EMBL/GenBank/DDBJ databases">
        <title>Subsurface microbial communities from deep shales in Ohio and West Virginia, USA.</title>
        <authorList>
            <person name="Wrighton K."/>
        </authorList>
    </citation>
    <scope>NUCLEOTIDE SEQUENCE [LARGE SCALE GENOMIC DNA]</scope>
    <source>
        <strain evidence="4 5">MSL 6dP</strain>
    </source>
</reference>
<feature type="domain" description="Sugar fermentation stimulation protein C-terminal" evidence="2">
    <location>
        <begin position="84"/>
        <end position="219"/>
    </location>
</feature>
<dbReference type="GO" id="GO:0003677">
    <property type="term" value="F:DNA binding"/>
    <property type="evidence" value="ECO:0007669"/>
    <property type="project" value="InterPro"/>
</dbReference>
<dbReference type="InterPro" id="IPR041465">
    <property type="entry name" value="SfsA_N"/>
</dbReference>
<evidence type="ECO:0000259" key="2">
    <source>
        <dbReference type="Pfam" id="PF03749"/>
    </source>
</evidence>
<comment type="similarity">
    <text evidence="1">Belongs to the SfsA family.</text>
</comment>
<dbReference type="PANTHER" id="PTHR30545">
    <property type="entry name" value="SUGAR FERMENTATION STIMULATION PROTEIN A"/>
    <property type="match status" value="1"/>
</dbReference>
<proteinExistence type="inferred from homology"/>
<name>A0A4R8GM51_9FIRM</name>
<accession>A0A4R8GM51</accession>
<protein>
    <recommendedName>
        <fullName evidence="1">Sugar fermentation stimulation protein homolog</fullName>
    </recommendedName>
</protein>
<dbReference type="InterPro" id="IPR005224">
    <property type="entry name" value="SfsA"/>
</dbReference>
<evidence type="ECO:0000259" key="3">
    <source>
        <dbReference type="Pfam" id="PF17746"/>
    </source>
</evidence>
<evidence type="ECO:0000313" key="5">
    <source>
        <dbReference type="Proteomes" id="UP000295832"/>
    </source>
</evidence>
<dbReference type="Gene3D" id="2.40.50.580">
    <property type="match status" value="1"/>
</dbReference>
<feature type="domain" description="SfsA N-terminal OB" evidence="3">
    <location>
        <begin position="15"/>
        <end position="80"/>
    </location>
</feature>
<dbReference type="RefSeq" id="WP_134118601.1">
    <property type="nucleotide sequence ID" value="NZ_SOEG01000037.1"/>
</dbReference>
<dbReference type="EMBL" id="SOEG01000037">
    <property type="protein sequence ID" value="TDX46762.1"/>
    <property type="molecule type" value="Genomic_DNA"/>
</dbReference>
<keyword evidence="5" id="KW-1185">Reference proteome</keyword>
<dbReference type="NCBIfam" id="TIGR00230">
    <property type="entry name" value="sfsA"/>
    <property type="match status" value="1"/>
</dbReference>
<dbReference type="PANTHER" id="PTHR30545:SF2">
    <property type="entry name" value="SUGAR FERMENTATION STIMULATION PROTEIN A"/>
    <property type="match status" value="1"/>
</dbReference>
<dbReference type="STRING" id="926561.GCA_000379025_00036"/>
<sequence>MALVELDELQEGRLISRENRFVAKVELDGKEVVAYVPNPGRMEELMLPKTKVYLAHYPNTNRKTEYSLLLVKYNNTLVSIDSHLTNKIVEKSLLEDDLEEFSGYSQIKGEYSYGNSRLDFFLKNGEEKCLVEVKSATLVENGVAKFPDAPTKRGRRHLDELIKAKKEGYRVGVIFIIQRDDAYKFIPHQRIDLKFAEKLKEAIEKGVEVYAYNCNISKKAVELNHRVDVEI</sequence>
<dbReference type="InterPro" id="IPR040452">
    <property type="entry name" value="SfsA_C"/>
</dbReference>
<dbReference type="Gene3D" id="3.40.1350.60">
    <property type="match status" value="1"/>
</dbReference>
<dbReference type="CDD" id="cd22359">
    <property type="entry name" value="SfsA-like_bacterial"/>
    <property type="match status" value="1"/>
</dbReference>
<dbReference type="Proteomes" id="UP000295832">
    <property type="component" value="Unassembled WGS sequence"/>
</dbReference>
<dbReference type="Pfam" id="PF17746">
    <property type="entry name" value="SfsA_N"/>
    <property type="match status" value="1"/>
</dbReference>
<dbReference type="AlphaFoldDB" id="A0A4R8GM51"/>